<comment type="subcellular location">
    <subcellularLocation>
        <location evidence="1">Cell envelope</location>
    </subcellularLocation>
</comment>
<gene>
    <name evidence="10" type="ordered locus">Halhy_0664</name>
</gene>
<dbReference type="InterPro" id="IPR001054">
    <property type="entry name" value="A/G_cyclase"/>
</dbReference>
<reference key="2">
    <citation type="submission" date="2011-04" db="EMBL/GenBank/DDBJ databases">
        <title>Complete sequence of chromosome of Haliscomenobacter hydrossis DSM 1100.</title>
        <authorList>
            <consortium name="US DOE Joint Genome Institute (JGI-PGF)"/>
            <person name="Lucas S."/>
            <person name="Han J."/>
            <person name="Lapidus A."/>
            <person name="Bruce D."/>
            <person name="Goodwin L."/>
            <person name="Pitluck S."/>
            <person name="Peters L."/>
            <person name="Kyrpides N."/>
            <person name="Mavromatis K."/>
            <person name="Ivanova N."/>
            <person name="Ovchinnikova G."/>
            <person name="Pagani I."/>
            <person name="Daligault H."/>
            <person name="Detter J.C."/>
            <person name="Han C."/>
            <person name="Land M."/>
            <person name="Hauser L."/>
            <person name="Markowitz V."/>
            <person name="Cheng J.-F."/>
            <person name="Hugenholtz P."/>
            <person name="Woyke T."/>
            <person name="Wu D."/>
            <person name="Verbarg S."/>
            <person name="Frueling A."/>
            <person name="Brambilla E."/>
            <person name="Klenk H.-P."/>
            <person name="Eisen J.A."/>
        </authorList>
    </citation>
    <scope>NUCLEOTIDE SEQUENCE</scope>
    <source>
        <strain>DSM 1100</strain>
    </source>
</reference>
<dbReference type="PROSITE" id="PS50112">
    <property type="entry name" value="PAS"/>
    <property type="match status" value="1"/>
</dbReference>
<dbReference type="FunFam" id="3.30.70.1230:FF:000016">
    <property type="entry name" value="Adenylate/guanylate cyclase domain-containing protein"/>
    <property type="match status" value="1"/>
</dbReference>
<dbReference type="SMART" id="SM00091">
    <property type="entry name" value="PAS"/>
    <property type="match status" value="1"/>
</dbReference>
<dbReference type="GO" id="GO:0004016">
    <property type="term" value="F:adenylate cyclase activity"/>
    <property type="evidence" value="ECO:0007669"/>
    <property type="project" value="UniProtKB-ARBA"/>
</dbReference>
<dbReference type="SMART" id="SM00044">
    <property type="entry name" value="CYCc"/>
    <property type="match status" value="1"/>
</dbReference>
<sequence length="724" mass="81769">MKTKMLSEINTILTNITRAVGADRSTVFLVNYNDFTLDSLISQGIRNNLISMPLDSGIAGRCASQGKPQIVNEVSENRYFNAYFDELTGYHTRKVLCVPIWNDAQQVVGVIQSLNKLKGDFNAQDLNILQSFADAVALAIKNAELYASAEAIRNDIATLLRVSASINSELDLSSLIRMIITKASEITRSDRSSFFLLDKEEDVLWTKYGEGLGAHIIKTRKGLAYRVAKSKQPHIENDPYNNPLFDQSIDREMDYTTHCIISIPVFNTTKEVIGVIQSMNKKDGAFTTQDLFILNGFASQISIAIQNSTLFEEISTIKNYLDTLFENLDNGILTIDKEGRVKTVNKRCCEILGVQTDELLGHHYRDLASQHYNFFGYSGRTLKSGEKCEKLNIETIDTHNRKLVLNYSALPMKNHEGENIGVINVIHDITSEERVKENLNRYLPQHVISEIIHKDDLSLFNGEHTRCSILFSDLRNFTNLTEKLGAIDVVNFLNHYFDVMVDYIFEHNGVLDKFIGDAIMATFGIPYNSEQDAANAVRASLKMNANLHRVNAQGLRVNSLNMGIGIASGEVISGNIGSTKRFEYTVIGDAVNLASRLEGLTKYYGVNMLICEDTYQAVADEFSWREIDRIKAKGKEKPVTIYTIANYSDQQQPDENQLALHSFYTQGLSLYRQKDFAAAEHAFRKALLFDETDQPSKVFLERCRQLRQSPPGEDWNGAWQFYEK</sequence>
<proteinExistence type="inferred from homology"/>
<feature type="domain" description="PAC" evidence="8">
    <location>
        <begin position="389"/>
        <end position="441"/>
    </location>
</feature>
<dbReference type="Pfam" id="PF01590">
    <property type="entry name" value="GAF"/>
    <property type="match status" value="1"/>
</dbReference>
<feature type="domain" description="PAS" evidence="7">
    <location>
        <begin position="317"/>
        <end position="361"/>
    </location>
</feature>
<dbReference type="InterPro" id="IPR000014">
    <property type="entry name" value="PAS"/>
</dbReference>
<dbReference type="PROSITE" id="PS50113">
    <property type="entry name" value="PAC"/>
    <property type="match status" value="1"/>
</dbReference>
<dbReference type="InterPro" id="IPR050697">
    <property type="entry name" value="Adenylyl/Guanylyl_Cyclase_3/4"/>
</dbReference>
<keyword evidence="3" id="KW-1003">Cell membrane</keyword>
<dbReference type="SUPFAM" id="SSF55785">
    <property type="entry name" value="PYP-like sensor domain (PAS domain)"/>
    <property type="match status" value="1"/>
</dbReference>
<dbReference type="SUPFAM" id="SSF55781">
    <property type="entry name" value="GAF domain-like"/>
    <property type="match status" value="2"/>
</dbReference>
<dbReference type="Pfam" id="PF13426">
    <property type="entry name" value="PAS_9"/>
    <property type="match status" value="1"/>
</dbReference>
<comment type="similarity">
    <text evidence="2">Belongs to the adenylyl cyclase class-3 family.</text>
</comment>
<dbReference type="SMART" id="SM00065">
    <property type="entry name" value="GAF"/>
    <property type="match status" value="2"/>
</dbReference>
<dbReference type="AlphaFoldDB" id="F4L1M8"/>
<feature type="domain" description="Guanylate cyclase" evidence="9">
    <location>
        <begin position="468"/>
        <end position="598"/>
    </location>
</feature>
<reference evidence="10 11" key="1">
    <citation type="journal article" date="2011" name="Stand. Genomic Sci.">
        <title>Complete genome sequence of Haliscomenobacter hydrossis type strain (O).</title>
        <authorList>
            <consortium name="US DOE Joint Genome Institute (JGI-PGF)"/>
            <person name="Daligault H."/>
            <person name="Lapidus A."/>
            <person name="Zeytun A."/>
            <person name="Nolan M."/>
            <person name="Lucas S."/>
            <person name="Del Rio T.G."/>
            <person name="Tice H."/>
            <person name="Cheng J.F."/>
            <person name="Tapia R."/>
            <person name="Han C."/>
            <person name="Goodwin L."/>
            <person name="Pitluck S."/>
            <person name="Liolios K."/>
            <person name="Pagani I."/>
            <person name="Ivanova N."/>
            <person name="Huntemann M."/>
            <person name="Mavromatis K."/>
            <person name="Mikhailova N."/>
            <person name="Pati A."/>
            <person name="Chen A."/>
            <person name="Palaniappan K."/>
            <person name="Land M."/>
            <person name="Hauser L."/>
            <person name="Brambilla E.M."/>
            <person name="Rohde M."/>
            <person name="Verbarg S."/>
            <person name="Goker M."/>
            <person name="Bristow J."/>
            <person name="Eisen J.A."/>
            <person name="Markowitz V."/>
            <person name="Hugenholtz P."/>
            <person name="Kyrpides N.C."/>
            <person name="Klenk H.P."/>
            <person name="Woyke T."/>
        </authorList>
    </citation>
    <scope>NUCLEOTIDE SEQUENCE [LARGE SCALE GENOMIC DNA]</scope>
    <source>
        <strain evidence="11">ATCC 27775 / DSM 1100 / LMG 10767 / O</strain>
    </source>
</reference>
<evidence type="ECO:0000259" key="9">
    <source>
        <dbReference type="PROSITE" id="PS50125"/>
    </source>
</evidence>
<dbReference type="eggNOG" id="COG2114">
    <property type="taxonomic scope" value="Bacteria"/>
</dbReference>
<dbReference type="InterPro" id="IPR029787">
    <property type="entry name" value="Nucleotide_cyclase"/>
</dbReference>
<dbReference type="Pfam" id="PF13185">
    <property type="entry name" value="GAF_2"/>
    <property type="match status" value="1"/>
</dbReference>
<dbReference type="Gene3D" id="3.30.450.20">
    <property type="entry name" value="PAS domain"/>
    <property type="match status" value="1"/>
</dbReference>
<keyword evidence="4" id="KW-0812">Transmembrane</keyword>
<dbReference type="GO" id="GO:0030313">
    <property type="term" value="C:cell envelope"/>
    <property type="evidence" value="ECO:0007669"/>
    <property type="project" value="UniProtKB-SubCell"/>
</dbReference>
<dbReference type="Pfam" id="PF00211">
    <property type="entry name" value="Guanylate_cyc"/>
    <property type="match status" value="1"/>
</dbReference>
<evidence type="ECO:0000256" key="2">
    <source>
        <dbReference type="ARBA" id="ARBA00005381"/>
    </source>
</evidence>
<organism evidence="10 11">
    <name type="scientific">Haliscomenobacter hydrossis (strain ATCC 27775 / DSM 1100 / LMG 10767 / O)</name>
    <dbReference type="NCBI Taxonomy" id="760192"/>
    <lineage>
        <taxon>Bacteria</taxon>
        <taxon>Pseudomonadati</taxon>
        <taxon>Bacteroidota</taxon>
        <taxon>Saprospiria</taxon>
        <taxon>Saprospirales</taxon>
        <taxon>Haliscomenobacteraceae</taxon>
        <taxon>Haliscomenobacter</taxon>
    </lineage>
</organism>
<evidence type="ECO:0000313" key="11">
    <source>
        <dbReference type="Proteomes" id="UP000008461"/>
    </source>
</evidence>
<dbReference type="eggNOG" id="COG2203">
    <property type="taxonomic scope" value="Bacteria"/>
</dbReference>
<dbReference type="STRING" id="760192.Halhy_0664"/>
<evidence type="ECO:0000256" key="4">
    <source>
        <dbReference type="ARBA" id="ARBA00022692"/>
    </source>
</evidence>
<evidence type="ECO:0000259" key="7">
    <source>
        <dbReference type="PROSITE" id="PS50112"/>
    </source>
</evidence>
<evidence type="ECO:0000313" key="10">
    <source>
        <dbReference type="EMBL" id="AEE48572.1"/>
    </source>
</evidence>
<protein>
    <submittedName>
        <fullName evidence="10">Adenylate/guanylate cyclase with TPR repeats</fullName>
    </submittedName>
</protein>
<dbReference type="PANTHER" id="PTHR43081">
    <property type="entry name" value="ADENYLATE CYCLASE, TERMINAL-DIFFERENTIATION SPECIFIC-RELATED"/>
    <property type="match status" value="1"/>
</dbReference>
<keyword evidence="11" id="KW-1185">Reference proteome</keyword>
<dbReference type="HOGENOM" id="CLU_010272_0_0_10"/>
<dbReference type="InterPro" id="IPR000700">
    <property type="entry name" value="PAS-assoc_C"/>
</dbReference>
<dbReference type="KEGG" id="hhy:Halhy_0664"/>
<dbReference type="NCBIfam" id="TIGR00229">
    <property type="entry name" value="sensory_box"/>
    <property type="match status" value="1"/>
</dbReference>
<dbReference type="InterPro" id="IPR035965">
    <property type="entry name" value="PAS-like_dom_sf"/>
</dbReference>
<dbReference type="eggNOG" id="COG3829">
    <property type="taxonomic scope" value="Bacteria"/>
</dbReference>
<dbReference type="InterPro" id="IPR029016">
    <property type="entry name" value="GAF-like_dom_sf"/>
</dbReference>
<keyword evidence="6" id="KW-0472">Membrane</keyword>
<dbReference type="GO" id="GO:0006171">
    <property type="term" value="P:cAMP biosynthetic process"/>
    <property type="evidence" value="ECO:0007669"/>
    <property type="project" value="TreeGrafter"/>
</dbReference>
<name>F4L1M8_HALH1</name>
<evidence type="ECO:0000256" key="1">
    <source>
        <dbReference type="ARBA" id="ARBA00004196"/>
    </source>
</evidence>
<dbReference type="PROSITE" id="PS50125">
    <property type="entry name" value="GUANYLATE_CYCLASE_2"/>
    <property type="match status" value="1"/>
</dbReference>
<dbReference type="Gene3D" id="3.30.70.1230">
    <property type="entry name" value="Nucleotide cyclase"/>
    <property type="match status" value="1"/>
</dbReference>
<dbReference type="InterPro" id="IPR003018">
    <property type="entry name" value="GAF"/>
</dbReference>
<dbReference type="Gene3D" id="3.30.450.40">
    <property type="match status" value="2"/>
</dbReference>
<dbReference type="EMBL" id="CP002691">
    <property type="protein sequence ID" value="AEE48572.1"/>
    <property type="molecule type" value="Genomic_DNA"/>
</dbReference>
<dbReference type="CDD" id="cd07302">
    <property type="entry name" value="CHD"/>
    <property type="match status" value="1"/>
</dbReference>
<dbReference type="CDD" id="cd00130">
    <property type="entry name" value="PAS"/>
    <property type="match status" value="1"/>
</dbReference>
<keyword evidence="5" id="KW-1133">Transmembrane helix</keyword>
<evidence type="ECO:0000256" key="3">
    <source>
        <dbReference type="ARBA" id="ARBA00022475"/>
    </source>
</evidence>
<accession>F4L1M8</accession>
<evidence type="ECO:0000256" key="6">
    <source>
        <dbReference type="ARBA" id="ARBA00023136"/>
    </source>
</evidence>
<dbReference type="RefSeq" id="WP_013763136.1">
    <property type="nucleotide sequence ID" value="NC_015510.1"/>
</dbReference>
<dbReference type="PANTHER" id="PTHR43081:SF1">
    <property type="entry name" value="ADENYLATE CYCLASE, TERMINAL-DIFFERENTIATION SPECIFIC"/>
    <property type="match status" value="1"/>
</dbReference>
<evidence type="ECO:0000256" key="5">
    <source>
        <dbReference type="ARBA" id="ARBA00022989"/>
    </source>
</evidence>
<dbReference type="SUPFAM" id="SSF55073">
    <property type="entry name" value="Nucleotide cyclase"/>
    <property type="match status" value="1"/>
</dbReference>
<dbReference type="GO" id="GO:0035556">
    <property type="term" value="P:intracellular signal transduction"/>
    <property type="evidence" value="ECO:0007669"/>
    <property type="project" value="InterPro"/>
</dbReference>
<dbReference type="Proteomes" id="UP000008461">
    <property type="component" value="Chromosome"/>
</dbReference>
<evidence type="ECO:0000259" key="8">
    <source>
        <dbReference type="PROSITE" id="PS50113"/>
    </source>
</evidence>